<keyword evidence="6 7" id="KW-0472">Membrane</keyword>
<feature type="transmembrane region" description="Helical" evidence="7">
    <location>
        <begin position="442"/>
        <end position="463"/>
    </location>
</feature>
<dbReference type="Pfam" id="PF11412">
    <property type="entry name" value="DsbD_N"/>
    <property type="match status" value="1"/>
</dbReference>
<organism evidence="10 11">
    <name type="scientific">Paracoccus gahaiensis</name>
    <dbReference type="NCBI Taxonomy" id="1706839"/>
    <lineage>
        <taxon>Bacteria</taxon>
        <taxon>Pseudomonadati</taxon>
        <taxon>Pseudomonadota</taxon>
        <taxon>Alphaproteobacteria</taxon>
        <taxon>Rhodobacterales</taxon>
        <taxon>Paracoccaceae</taxon>
        <taxon>Paracoccus</taxon>
    </lineage>
</organism>
<accession>A0A4U0R500</accession>
<dbReference type="Gene3D" id="2.60.40.1250">
    <property type="entry name" value="Thiol:disulfide interchange protein DsbD, N-terminal domain"/>
    <property type="match status" value="1"/>
</dbReference>
<feature type="chain" id="PRO_5020538900" evidence="8">
    <location>
        <begin position="22"/>
        <end position="601"/>
    </location>
</feature>
<evidence type="ECO:0000256" key="6">
    <source>
        <dbReference type="ARBA" id="ARBA00023136"/>
    </source>
</evidence>
<keyword evidence="2" id="KW-1003">Cell membrane</keyword>
<evidence type="ECO:0000256" key="7">
    <source>
        <dbReference type="SAM" id="Phobius"/>
    </source>
</evidence>
<feature type="transmembrane region" description="Helical" evidence="7">
    <location>
        <begin position="347"/>
        <end position="376"/>
    </location>
</feature>
<evidence type="ECO:0000256" key="8">
    <source>
        <dbReference type="SAM" id="SignalP"/>
    </source>
</evidence>
<feature type="signal peptide" evidence="8">
    <location>
        <begin position="1"/>
        <end position="21"/>
    </location>
</feature>
<keyword evidence="5 7" id="KW-1133">Transmembrane helix</keyword>
<evidence type="ECO:0000256" key="3">
    <source>
        <dbReference type="ARBA" id="ARBA00022692"/>
    </source>
</evidence>
<feature type="transmembrane region" description="Helical" evidence="7">
    <location>
        <begin position="270"/>
        <end position="290"/>
    </location>
</feature>
<dbReference type="OrthoDB" id="9811036at2"/>
<protein>
    <submittedName>
        <fullName evidence="10">Protein-disulfide reductase DsbD</fullName>
        <ecNumber evidence="10">1.8.1.8</ecNumber>
    </submittedName>
</protein>
<feature type="domain" description="Thioredoxin" evidence="9">
    <location>
        <begin position="475"/>
        <end position="601"/>
    </location>
</feature>
<keyword evidence="3 7" id="KW-0812">Transmembrane</keyword>
<dbReference type="InterPro" id="IPR013766">
    <property type="entry name" value="Thioredoxin_domain"/>
</dbReference>
<dbReference type="GO" id="GO:0047134">
    <property type="term" value="F:protein-disulfide reductase [NAD(P)H] activity"/>
    <property type="evidence" value="ECO:0007669"/>
    <property type="project" value="UniProtKB-EC"/>
</dbReference>
<dbReference type="PANTHER" id="PTHR32234">
    <property type="entry name" value="THIOL:DISULFIDE INTERCHANGE PROTEIN DSBD"/>
    <property type="match status" value="1"/>
</dbReference>
<gene>
    <name evidence="10" type="primary">dsbD</name>
    <name evidence="10" type="ORF">FA743_17110</name>
</gene>
<dbReference type="GO" id="GO:0045454">
    <property type="term" value="P:cell redox homeostasis"/>
    <property type="evidence" value="ECO:0007669"/>
    <property type="project" value="TreeGrafter"/>
</dbReference>
<evidence type="ECO:0000256" key="4">
    <source>
        <dbReference type="ARBA" id="ARBA00022748"/>
    </source>
</evidence>
<dbReference type="Pfam" id="PF02683">
    <property type="entry name" value="DsbD_TM"/>
    <property type="match status" value="1"/>
</dbReference>
<dbReference type="Proteomes" id="UP000309747">
    <property type="component" value="Unassembled WGS sequence"/>
</dbReference>
<evidence type="ECO:0000259" key="9">
    <source>
        <dbReference type="PROSITE" id="PS51352"/>
    </source>
</evidence>
<sequence length="601" mass="61944">MMRTLSAALAALTCWSAVAIAQPAPPLDPSDAFVLSVTADAADSLQIAWEVQPGYYLYRSKIEAFEADGEAIPLVLPDGEVYDDPWLGRDEIYRTPVATTIPDPQGEVTLHWQGCQQDGICYAPQQVVLEADGTIRAENAVKAEAFGSWRAGGSAVQPALSDGTTSGAQDGLKLAKDDGLVADLSSRGGVALVLLGFFGFGLLLSLTPCVLPMVPIVAGMLTRQGGDMTAWRGLSLTGAYVVAMAAAFGLLGVVAAWSGANLQATLQSRWAIGVIAAIFVTLALSMFGLFELQMPASWQARLARRQGSAGSLSGAAALGFGSALIVGPCVTAPLAGALIYIAQTGDVMLGAAALFALGLGQGVPLLAVGAFGPAILPRRGAWMERVKMASGVVFLGLAIWLAGRILPGPIVLALWAVLLVGCGVAIGALDRLAPETGRSARMAAAAGVLLVFAGLLQGLGAALGSDDPARPLAPLAGSRQAPADDLSFQTVTTQAGLAQALQASYPALIYVTADWCVICRAIERGPMADPQVMAAMQDLVRIKVDVTDFGTEAQAIMADLAAAGPPTLVFVDAARSEAQDSRLIGNMSAERLLASIRQVAP</sequence>
<comment type="subcellular location">
    <subcellularLocation>
        <location evidence="1">Cell membrane</location>
        <topology evidence="1">Multi-pass membrane protein</topology>
    </subcellularLocation>
</comment>
<dbReference type="PROSITE" id="PS51352">
    <property type="entry name" value="THIOREDOXIN_2"/>
    <property type="match status" value="1"/>
</dbReference>
<name>A0A4U0R500_9RHOB</name>
<keyword evidence="8" id="KW-0732">Signal</keyword>
<dbReference type="InterPro" id="IPR036929">
    <property type="entry name" value="DsbDN_sf"/>
</dbReference>
<dbReference type="GO" id="GO:0017004">
    <property type="term" value="P:cytochrome complex assembly"/>
    <property type="evidence" value="ECO:0007669"/>
    <property type="project" value="UniProtKB-KW"/>
</dbReference>
<dbReference type="GO" id="GO:0005886">
    <property type="term" value="C:plasma membrane"/>
    <property type="evidence" value="ECO:0007669"/>
    <property type="project" value="UniProtKB-SubCell"/>
</dbReference>
<evidence type="ECO:0000313" key="10">
    <source>
        <dbReference type="EMBL" id="TJZ89959.1"/>
    </source>
</evidence>
<keyword evidence="4" id="KW-0201">Cytochrome c-type biogenesis</keyword>
<dbReference type="EMBL" id="SUNI01000023">
    <property type="protein sequence ID" value="TJZ89959.1"/>
    <property type="molecule type" value="Genomic_DNA"/>
</dbReference>
<dbReference type="Gene3D" id="3.40.30.10">
    <property type="entry name" value="Glutaredoxin"/>
    <property type="match status" value="1"/>
</dbReference>
<comment type="caution">
    <text evidence="10">The sequence shown here is derived from an EMBL/GenBank/DDBJ whole genome shotgun (WGS) entry which is preliminary data.</text>
</comment>
<evidence type="ECO:0000256" key="5">
    <source>
        <dbReference type="ARBA" id="ARBA00022989"/>
    </source>
</evidence>
<dbReference type="InterPro" id="IPR036249">
    <property type="entry name" value="Thioredoxin-like_sf"/>
</dbReference>
<feature type="transmembrane region" description="Helical" evidence="7">
    <location>
        <begin position="233"/>
        <end position="258"/>
    </location>
</feature>
<evidence type="ECO:0000256" key="2">
    <source>
        <dbReference type="ARBA" id="ARBA00022475"/>
    </source>
</evidence>
<keyword evidence="10" id="KW-0560">Oxidoreductase</keyword>
<dbReference type="InterPro" id="IPR003834">
    <property type="entry name" value="Cyt_c_assmbl_TM_dom"/>
</dbReference>
<dbReference type="InterPro" id="IPR028250">
    <property type="entry name" value="DsbDN"/>
</dbReference>
<evidence type="ECO:0000313" key="11">
    <source>
        <dbReference type="Proteomes" id="UP000309747"/>
    </source>
</evidence>
<dbReference type="EC" id="1.8.1.8" evidence="10"/>
<feature type="transmembrane region" description="Helical" evidence="7">
    <location>
        <begin position="388"/>
        <end position="406"/>
    </location>
</feature>
<dbReference type="NCBIfam" id="NF001419">
    <property type="entry name" value="PRK00293.1"/>
    <property type="match status" value="1"/>
</dbReference>
<dbReference type="AlphaFoldDB" id="A0A4U0R500"/>
<keyword evidence="11" id="KW-1185">Reference proteome</keyword>
<feature type="transmembrane region" description="Helical" evidence="7">
    <location>
        <begin position="412"/>
        <end position="430"/>
    </location>
</feature>
<evidence type="ECO:0000256" key="1">
    <source>
        <dbReference type="ARBA" id="ARBA00004651"/>
    </source>
</evidence>
<dbReference type="SUPFAM" id="SSF74863">
    <property type="entry name" value="Thiol:disulfide interchange protein DsbD, N-terminal domain (DsbD-alpha)"/>
    <property type="match status" value="1"/>
</dbReference>
<dbReference type="Pfam" id="PF13899">
    <property type="entry name" value="Thioredoxin_7"/>
    <property type="match status" value="1"/>
</dbReference>
<feature type="transmembrane region" description="Helical" evidence="7">
    <location>
        <begin position="311"/>
        <end position="341"/>
    </location>
</feature>
<dbReference type="SUPFAM" id="SSF52833">
    <property type="entry name" value="Thioredoxin-like"/>
    <property type="match status" value="1"/>
</dbReference>
<feature type="transmembrane region" description="Helical" evidence="7">
    <location>
        <begin position="190"/>
        <end position="221"/>
    </location>
</feature>
<dbReference type="PANTHER" id="PTHR32234:SF0">
    <property type="entry name" value="THIOL:DISULFIDE INTERCHANGE PROTEIN DSBD"/>
    <property type="match status" value="1"/>
</dbReference>
<proteinExistence type="predicted"/>
<reference evidence="10 11" key="1">
    <citation type="submission" date="2019-04" db="EMBL/GenBank/DDBJ databases">
        <authorList>
            <person name="Li J."/>
        </authorList>
    </citation>
    <scope>NUCLEOTIDE SEQUENCE [LARGE SCALE GENOMIC DNA]</scope>
    <source>
        <strain evidence="10 11">KCTC 42687</strain>
    </source>
</reference>